<evidence type="ECO:0000256" key="5">
    <source>
        <dbReference type="PROSITE-ProRule" id="PRU00723"/>
    </source>
</evidence>
<evidence type="ECO:0000313" key="10">
    <source>
        <dbReference type="Proteomes" id="UP001620626"/>
    </source>
</evidence>
<evidence type="ECO:0000256" key="1">
    <source>
        <dbReference type="ARBA" id="ARBA00022723"/>
    </source>
</evidence>
<organism evidence="9 10">
    <name type="scientific">Heterodera trifolii</name>
    <dbReference type="NCBI Taxonomy" id="157864"/>
    <lineage>
        <taxon>Eukaryota</taxon>
        <taxon>Metazoa</taxon>
        <taxon>Ecdysozoa</taxon>
        <taxon>Nematoda</taxon>
        <taxon>Chromadorea</taxon>
        <taxon>Rhabditida</taxon>
        <taxon>Tylenchina</taxon>
        <taxon>Tylenchomorpha</taxon>
        <taxon>Tylenchoidea</taxon>
        <taxon>Heteroderidae</taxon>
        <taxon>Heteroderinae</taxon>
        <taxon>Heterodera</taxon>
    </lineage>
</organism>
<keyword evidence="3 5" id="KW-0863">Zinc-finger</keyword>
<keyword evidence="1 5" id="KW-0479">Metal-binding</keyword>
<keyword evidence="4 5" id="KW-0862">Zinc</keyword>
<protein>
    <recommendedName>
        <fullName evidence="7">C3H1-type domain-containing protein</fullName>
    </recommendedName>
</protein>
<comment type="caution">
    <text evidence="9">The sequence shown here is derived from an EMBL/GenBank/DDBJ whole genome shotgun (WGS) entry which is preliminary data.</text>
</comment>
<dbReference type="EMBL" id="JBICBT010000738">
    <property type="protein sequence ID" value="KAL3103043.1"/>
    <property type="molecule type" value="Genomic_DNA"/>
</dbReference>
<dbReference type="Gene3D" id="4.10.1000.10">
    <property type="entry name" value="Zinc finger, CCCH-type"/>
    <property type="match status" value="1"/>
</dbReference>
<dbReference type="FunFam" id="4.10.1000.10:FF:000001">
    <property type="entry name" value="zinc finger CCCH domain-containing protein 15-like"/>
    <property type="match status" value="1"/>
</dbReference>
<dbReference type="GO" id="GO:0043186">
    <property type="term" value="C:P granule"/>
    <property type="evidence" value="ECO:0007669"/>
    <property type="project" value="UniProtKB-ARBA"/>
</dbReference>
<keyword evidence="2" id="KW-0677">Repeat</keyword>
<gene>
    <name evidence="9" type="ORF">niasHT_020049</name>
    <name evidence="8" type="ORF">niasHT_022879</name>
</gene>
<feature type="zinc finger region" description="C3H1-type" evidence="5">
    <location>
        <begin position="38"/>
        <end position="66"/>
    </location>
</feature>
<dbReference type="InterPro" id="IPR000571">
    <property type="entry name" value="Znf_CCCH"/>
</dbReference>
<proteinExistence type="predicted"/>
<dbReference type="PANTHER" id="PTHR12547">
    <property type="entry name" value="CCCH ZINC FINGER/TIS11-RELATED"/>
    <property type="match status" value="1"/>
</dbReference>
<dbReference type="Pfam" id="PF00642">
    <property type="entry name" value="zf-CCCH"/>
    <property type="match status" value="1"/>
</dbReference>
<evidence type="ECO:0000313" key="9">
    <source>
        <dbReference type="EMBL" id="KAL3106946.1"/>
    </source>
</evidence>
<evidence type="ECO:0000256" key="4">
    <source>
        <dbReference type="ARBA" id="ARBA00022833"/>
    </source>
</evidence>
<evidence type="ECO:0000259" key="7">
    <source>
        <dbReference type="PROSITE" id="PS50103"/>
    </source>
</evidence>
<feature type="domain" description="C3H1-type" evidence="7">
    <location>
        <begin position="38"/>
        <end position="66"/>
    </location>
</feature>
<feature type="region of interest" description="Disordered" evidence="6">
    <location>
        <begin position="116"/>
        <end position="140"/>
    </location>
</feature>
<feature type="region of interest" description="Disordered" evidence="6">
    <location>
        <begin position="73"/>
        <end position="93"/>
    </location>
</feature>
<reference evidence="9 10" key="1">
    <citation type="submission" date="2024-10" db="EMBL/GenBank/DDBJ databases">
        <authorList>
            <person name="Kim D."/>
        </authorList>
    </citation>
    <scope>NUCLEOTIDE SEQUENCE [LARGE SCALE GENOMIC DNA]</scope>
    <source>
        <strain evidence="9">BH-2024</strain>
    </source>
</reference>
<name>A0ABD2KVR1_9BILA</name>
<evidence type="ECO:0000256" key="2">
    <source>
        <dbReference type="ARBA" id="ARBA00022737"/>
    </source>
</evidence>
<dbReference type="AlphaFoldDB" id="A0ABD2KVR1"/>
<dbReference type="PROSITE" id="PS50103">
    <property type="entry name" value="ZF_C3H1"/>
    <property type="match status" value="1"/>
</dbReference>
<evidence type="ECO:0000256" key="6">
    <source>
        <dbReference type="SAM" id="MobiDB-lite"/>
    </source>
</evidence>
<evidence type="ECO:0000256" key="3">
    <source>
        <dbReference type="ARBA" id="ARBA00022771"/>
    </source>
</evidence>
<keyword evidence="10" id="KW-1185">Reference proteome</keyword>
<evidence type="ECO:0000313" key="8">
    <source>
        <dbReference type="EMBL" id="KAL3103043.1"/>
    </source>
</evidence>
<dbReference type="Proteomes" id="UP001620626">
    <property type="component" value="Unassembled WGS sequence"/>
</dbReference>
<dbReference type="InterPro" id="IPR036855">
    <property type="entry name" value="Znf_CCCH_sf"/>
</dbReference>
<dbReference type="GO" id="GO:0008270">
    <property type="term" value="F:zinc ion binding"/>
    <property type="evidence" value="ECO:0007669"/>
    <property type="project" value="UniProtKB-KW"/>
</dbReference>
<sequence length="150" mass="16792">MDHLIALIDGACLRMQSKALHWVSHSNRSKSEPKKPEKFKTQLCHHYSQHGFCRFGSSCWFAHGEKELRSVSGASSFSSPIGSRKPRSLMPRPSPSLMFGSSCWFAHGEKELRSVSGDSLFPSPIGSRKPRSLMPRPPPSLLFNIFPKNP</sequence>
<dbReference type="InterPro" id="IPR045877">
    <property type="entry name" value="ZFP36-like"/>
</dbReference>
<dbReference type="SUPFAM" id="SSF90229">
    <property type="entry name" value="CCCH zinc finger"/>
    <property type="match status" value="1"/>
</dbReference>
<dbReference type="SMART" id="SM00356">
    <property type="entry name" value="ZnF_C3H1"/>
    <property type="match status" value="1"/>
</dbReference>
<dbReference type="EMBL" id="JBICBT010000629">
    <property type="protein sequence ID" value="KAL3106946.1"/>
    <property type="molecule type" value="Genomic_DNA"/>
</dbReference>
<accession>A0ABD2KVR1</accession>